<comment type="similarity">
    <text evidence="2">Belongs to the peptidase S54 family.</text>
</comment>
<feature type="transmembrane region" description="Helical" evidence="7">
    <location>
        <begin position="161"/>
        <end position="177"/>
    </location>
</feature>
<feature type="transmembrane region" description="Helical" evidence="7">
    <location>
        <begin position="221"/>
        <end position="239"/>
    </location>
</feature>
<keyword evidence="5 7" id="KW-1133">Transmembrane helix</keyword>
<evidence type="ECO:0000259" key="8">
    <source>
        <dbReference type="Pfam" id="PF01694"/>
    </source>
</evidence>
<keyword evidence="6 7" id="KW-0472">Membrane</keyword>
<dbReference type="EMBL" id="AXUN02000198">
    <property type="protein sequence ID" value="ETA79805.1"/>
    <property type="molecule type" value="Genomic_DNA"/>
</dbReference>
<evidence type="ECO:0000256" key="4">
    <source>
        <dbReference type="ARBA" id="ARBA00022801"/>
    </source>
</evidence>
<dbReference type="Gene3D" id="1.20.1540.10">
    <property type="entry name" value="Rhomboid-like"/>
    <property type="match status" value="1"/>
</dbReference>
<sequence length="324" mass="35407">MSVGYMKAVLDRLVDSKGFSLDVFPAYDRDLGYFAYRERGGYMKAVIFSREGEEEQQLLSFDEFASFKGVIFDVVNLVFAERGYQGSGLSRPGYHEGTIDPGGNLRLPDEETLALFTEEKKGTRPMTLSDMAASAPVTMGLIAVNIMVFAASAFLSQSTEINVYVLVYLGAKFNLLIGQGEWWRLVTSAFLHGNLMHILFNMYALYNLGPFLEMRLRKARFTAIYFISAITSGLLSYFMTPSVSVGASGAIFGLLGAFLVLALRSREKGLRRVLPNILFILGINLMIGFAGSGVIDNFGHIGGLLGGMASTLLLAGRGPKASEE</sequence>
<dbReference type="AlphaFoldDB" id="V7I0P4"/>
<feature type="transmembrane region" description="Helical" evidence="7">
    <location>
        <begin position="273"/>
        <end position="292"/>
    </location>
</feature>
<feature type="domain" description="Peptidase S54 rhomboid" evidence="8">
    <location>
        <begin position="180"/>
        <end position="315"/>
    </location>
</feature>
<name>V7I0P4_9CLOT</name>
<protein>
    <submittedName>
        <fullName evidence="9">Peptidase S54</fullName>
    </submittedName>
</protein>
<dbReference type="Proteomes" id="UP000017747">
    <property type="component" value="Unassembled WGS sequence"/>
</dbReference>
<dbReference type="OrthoDB" id="9813074at2"/>
<proteinExistence type="inferred from homology"/>
<dbReference type="InterPro" id="IPR050925">
    <property type="entry name" value="Rhomboid_protease_S54"/>
</dbReference>
<dbReference type="PANTHER" id="PTHR43731">
    <property type="entry name" value="RHOMBOID PROTEASE"/>
    <property type="match status" value="1"/>
</dbReference>
<dbReference type="RefSeq" id="WP_023388433.1">
    <property type="nucleotide sequence ID" value="NZ_AXUN02000198.1"/>
</dbReference>
<dbReference type="GO" id="GO:0016020">
    <property type="term" value="C:membrane"/>
    <property type="evidence" value="ECO:0007669"/>
    <property type="project" value="UniProtKB-SubCell"/>
</dbReference>
<comment type="caution">
    <text evidence="9">The sequence shown here is derived from an EMBL/GenBank/DDBJ whole genome shotgun (WGS) entry which is preliminary data.</text>
</comment>
<reference evidence="9 10" key="1">
    <citation type="journal article" date="2014" name="Genome Announc.">
        <title>Genome Sequence of Youngiibacter fragilis, the Type Strain of the Genus Youngiibacter.</title>
        <authorList>
            <person name="Wawrik C.B."/>
            <person name="Callaghan A.V."/>
            <person name="Stamps B.W."/>
            <person name="Wawrik B."/>
        </authorList>
    </citation>
    <scope>NUCLEOTIDE SEQUENCE [LARGE SCALE GENOMIC DNA]</scope>
    <source>
        <strain evidence="9 10">232.1</strain>
    </source>
</reference>
<dbReference type="SUPFAM" id="SSF144091">
    <property type="entry name" value="Rhomboid-like"/>
    <property type="match status" value="1"/>
</dbReference>
<gene>
    <name evidence="9" type="ORF">T472_0214875</name>
</gene>
<evidence type="ECO:0000256" key="1">
    <source>
        <dbReference type="ARBA" id="ARBA00004141"/>
    </source>
</evidence>
<evidence type="ECO:0000313" key="9">
    <source>
        <dbReference type="EMBL" id="ETA79805.1"/>
    </source>
</evidence>
<dbReference type="eggNOG" id="COG0705">
    <property type="taxonomic scope" value="Bacteria"/>
</dbReference>
<organism evidence="9 10">
    <name type="scientific">Youngiibacter fragilis 232.1</name>
    <dbReference type="NCBI Taxonomy" id="994573"/>
    <lineage>
        <taxon>Bacteria</taxon>
        <taxon>Bacillati</taxon>
        <taxon>Bacillota</taxon>
        <taxon>Clostridia</taxon>
        <taxon>Eubacteriales</taxon>
        <taxon>Clostridiaceae</taxon>
        <taxon>Youngiibacter</taxon>
    </lineage>
</organism>
<evidence type="ECO:0000313" key="10">
    <source>
        <dbReference type="Proteomes" id="UP000017747"/>
    </source>
</evidence>
<evidence type="ECO:0000256" key="6">
    <source>
        <dbReference type="ARBA" id="ARBA00023136"/>
    </source>
</evidence>
<evidence type="ECO:0000256" key="5">
    <source>
        <dbReference type="ARBA" id="ARBA00022989"/>
    </source>
</evidence>
<evidence type="ECO:0000256" key="2">
    <source>
        <dbReference type="ARBA" id="ARBA00009045"/>
    </source>
</evidence>
<dbReference type="PANTHER" id="PTHR43731:SF14">
    <property type="entry name" value="PRESENILIN-ASSOCIATED RHOMBOID-LIKE PROTEIN, MITOCHONDRIAL"/>
    <property type="match status" value="1"/>
</dbReference>
<dbReference type="GO" id="GO:0004252">
    <property type="term" value="F:serine-type endopeptidase activity"/>
    <property type="evidence" value="ECO:0007669"/>
    <property type="project" value="InterPro"/>
</dbReference>
<dbReference type="InterPro" id="IPR022764">
    <property type="entry name" value="Peptidase_S54_rhomboid_dom"/>
</dbReference>
<keyword evidence="3 7" id="KW-0812">Transmembrane</keyword>
<feature type="transmembrane region" description="Helical" evidence="7">
    <location>
        <begin position="133"/>
        <end position="154"/>
    </location>
</feature>
<keyword evidence="10" id="KW-1185">Reference proteome</keyword>
<comment type="subcellular location">
    <subcellularLocation>
        <location evidence="1">Membrane</location>
        <topology evidence="1">Multi-pass membrane protein</topology>
    </subcellularLocation>
</comment>
<accession>V7I0P4</accession>
<dbReference type="InterPro" id="IPR035952">
    <property type="entry name" value="Rhomboid-like_sf"/>
</dbReference>
<dbReference type="STRING" id="994573.T472_0214875"/>
<keyword evidence="4" id="KW-0378">Hydrolase</keyword>
<dbReference type="Pfam" id="PF01694">
    <property type="entry name" value="Rhomboid"/>
    <property type="match status" value="1"/>
</dbReference>
<evidence type="ECO:0000256" key="7">
    <source>
        <dbReference type="SAM" id="Phobius"/>
    </source>
</evidence>
<evidence type="ECO:0000256" key="3">
    <source>
        <dbReference type="ARBA" id="ARBA00022692"/>
    </source>
</evidence>
<dbReference type="PATRIC" id="fig|994573.3.peg.2801"/>
<feature type="transmembrane region" description="Helical" evidence="7">
    <location>
        <begin position="245"/>
        <end position="261"/>
    </location>
</feature>
<feature type="transmembrane region" description="Helical" evidence="7">
    <location>
        <begin position="189"/>
        <end position="209"/>
    </location>
</feature>